<dbReference type="SUPFAM" id="SSF50891">
    <property type="entry name" value="Cyclophilin-like"/>
    <property type="match status" value="1"/>
</dbReference>
<feature type="signal peptide" evidence="6">
    <location>
        <begin position="1"/>
        <end position="26"/>
    </location>
</feature>
<name>A0AAD5UVN9_9APHY</name>
<dbReference type="GO" id="GO:0016018">
    <property type="term" value="F:cyclosporin A binding"/>
    <property type="evidence" value="ECO:0007669"/>
    <property type="project" value="TreeGrafter"/>
</dbReference>
<evidence type="ECO:0000256" key="1">
    <source>
        <dbReference type="ARBA" id="ARBA00000971"/>
    </source>
</evidence>
<dbReference type="Gene3D" id="2.40.100.10">
    <property type="entry name" value="Cyclophilin-like"/>
    <property type="match status" value="1"/>
</dbReference>
<comment type="caution">
    <text evidence="8">The sequence shown here is derived from an EMBL/GenBank/DDBJ whole genome shotgun (WGS) entry which is preliminary data.</text>
</comment>
<evidence type="ECO:0000256" key="2">
    <source>
        <dbReference type="ARBA" id="ARBA00013194"/>
    </source>
</evidence>
<keyword evidence="4" id="KW-0413">Isomerase</keyword>
<dbReference type="EC" id="5.2.1.8" evidence="2"/>
<evidence type="ECO:0000313" key="9">
    <source>
        <dbReference type="Proteomes" id="UP001212997"/>
    </source>
</evidence>
<keyword evidence="5" id="KW-1133">Transmembrane helix</keyword>
<dbReference type="GO" id="GO:0005783">
    <property type="term" value="C:endoplasmic reticulum"/>
    <property type="evidence" value="ECO:0007669"/>
    <property type="project" value="TreeGrafter"/>
</dbReference>
<dbReference type="GO" id="GO:0006457">
    <property type="term" value="P:protein folding"/>
    <property type="evidence" value="ECO:0007669"/>
    <property type="project" value="InterPro"/>
</dbReference>
<dbReference type="EMBL" id="JANAWD010000555">
    <property type="protein sequence ID" value="KAJ3477907.1"/>
    <property type="molecule type" value="Genomic_DNA"/>
</dbReference>
<dbReference type="Pfam" id="PF00160">
    <property type="entry name" value="Pro_isomerase"/>
    <property type="match status" value="1"/>
</dbReference>
<feature type="domain" description="PPIase cyclophilin-type" evidence="7">
    <location>
        <begin position="37"/>
        <end position="200"/>
    </location>
</feature>
<protein>
    <recommendedName>
        <fullName evidence="2">peptidylprolyl isomerase</fullName>
        <ecNumber evidence="2">5.2.1.8</ecNumber>
    </recommendedName>
</protein>
<proteinExistence type="predicted"/>
<accession>A0AAD5UVN9</accession>
<evidence type="ECO:0000256" key="5">
    <source>
        <dbReference type="SAM" id="Phobius"/>
    </source>
</evidence>
<evidence type="ECO:0000259" key="7">
    <source>
        <dbReference type="PROSITE" id="PS50072"/>
    </source>
</evidence>
<evidence type="ECO:0000313" key="8">
    <source>
        <dbReference type="EMBL" id="KAJ3477907.1"/>
    </source>
</evidence>
<dbReference type="Proteomes" id="UP001212997">
    <property type="component" value="Unassembled WGS sequence"/>
</dbReference>
<keyword evidence="5" id="KW-0472">Membrane</keyword>
<comment type="catalytic activity">
    <reaction evidence="1">
        <text>[protein]-peptidylproline (omega=180) = [protein]-peptidylproline (omega=0)</text>
        <dbReference type="Rhea" id="RHEA:16237"/>
        <dbReference type="Rhea" id="RHEA-COMP:10747"/>
        <dbReference type="Rhea" id="RHEA-COMP:10748"/>
        <dbReference type="ChEBI" id="CHEBI:83833"/>
        <dbReference type="ChEBI" id="CHEBI:83834"/>
        <dbReference type="EC" id="5.2.1.8"/>
    </reaction>
</comment>
<dbReference type="InterPro" id="IPR029000">
    <property type="entry name" value="Cyclophilin-like_dom_sf"/>
</dbReference>
<organism evidence="8 9">
    <name type="scientific">Meripilus lineatus</name>
    <dbReference type="NCBI Taxonomy" id="2056292"/>
    <lineage>
        <taxon>Eukaryota</taxon>
        <taxon>Fungi</taxon>
        <taxon>Dikarya</taxon>
        <taxon>Basidiomycota</taxon>
        <taxon>Agaricomycotina</taxon>
        <taxon>Agaricomycetes</taxon>
        <taxon>Polyporales</taxon>
        <taxon>Meripilaceae</taxon>
        <taxon>Meripilus</taxon>
    </lineage>
</organism>
<dbReference type="PROSITE" id="PS50072">
    <property type="entry name" value="CSA_PPIASE_2"/>
    <property type="match status" value="1"/>
</dbReference>
<evidence type="ECO:0000256" key="3">
    <source>
        <dbReference type="ARBA" id="ARBA00023110"/>
    </source>
</evidence>
<keyword evidence="5" id="KW-0812">Transmembrane</keyword>
<reference evidence="8" key="1">
    <citation type="submission" date="2022-07" db="EMBL/GenBank/DDBJ databases">
        <title>Genome Sequence of Physisporinus lineatus.</title>
        <authorList>
            <person name="Buettner E."/>
        </authorList>
    </citation>
    <scope>NUCLEOTIDE SEQUENCE</scope>
    <source>
        <strain evidence="8">VT162</strain>
    </source>
</reference>
<dbReference type="PANTHER" id="PTHR11071">
    <property type="entry name" value="PEPTIDYL-PROLYL CIS-TRANS ISOMERASE"/>
    <property type="match status" value="1"/>
</dbReference>
<keyword evidence="9" id="KW-1185">Reference proteome</keyword>
<dbReference type="GO" id="GO:0000324">
    <property type="term" value="C:fungal-type vacuole"/>
    <property type="evidence" value="ECO:0007669"/>
    <property type="project" value="TreeGrafter"/>
</dbReference>
<gene>
    <name evidence="8" type="ORF">NLI96_g10144</name>
</gene>
<evidence type="ECO:0000256" key="4">
    <source>
        <dbReference type="ARBA" id="ARBA00023235"/>
    </source>
</evidence>
<dbReference type="GO" id="GO:0003755">
    <property type="term" value="F:peptidyl-prolyl cis-trans isomerase activity"/>
    <property type="evidence" value="ECO:0007669"/>
    <property type="project" value="UniProtKB-KW"/>
</dbReference>
<feature type="transmembrane region" description="Helical" evidence="5">
    <location>
        <begin position="256"/>
        <end position="282"/>
    </location>
</feature>
<dbReference type="InterPro" id="IPR020892">
    <property type="entry name" value="Cyclophilin-type_PPIase_CS"/>
</dbReference>
<sequence>MYFRRILLGLAAVTVAAFFCAQSVEAAKGPKITHKVYFDIKHGDKNLGRVVMGLYGGTVPKTVENFRALATGVKKDGTELGFGYKGSKFHRVIKNFMIQGGDFTRGDGTGGKSIYGDRFADENFKLRHTRPGLLSMANAGKDTNGSQFFITTVVTSWLDGKHVVFGTVMEGMDIITEIENVPKGASDRPSQDVVIADCGEAAPSATPSSIPASEVDKQTEARPSAILADDAALPSSIPNTNDGHVVPPALSKGFGFFSYIVLLVVVIIGGFLTWWLCLGRVVKRFIARRRSRDHYRRVDDNEEK</sequence>
<keyword evidence="3" id="KW-0697">Rotamase</keyword>
<feature type="chain" id="PRO_5042237575" description="peptidylprolyl isomerase" evidence="6">
    <location>
        <begin position="27"/>
        <end position="304"/>
    </location>
</feature>
<dbReference type="CDD" id="cd01926">
    <property type="entry name" value="cyclophilin_ABH_like"/>
    <property type="match status" value="1"/>
</dbReference>
<dbReference type="InterPro" id="IPR002130">
    <property type="entry name" value="Cyclophilin-type_PPIase_dom"/>
</dbReference>
<dbReference type="AlphaFoldDB" id="A0AAD5UVN9"/>
<dbReference type="PROSITE" id="PS00170">
    <property type="entry name" value="CSA_PPIASE_1"/>
    <property type="match status" value="1"/>
</dbReference>
<dbReference type="PANTHER" id="PTHR11071:SF561">
    <property type="entry name" value="PEPTIDYL-PROLYL CIS-TRANS ISOMERASE D-RELATED"/>
    <property type="match status" value="1"/>
</dbReference>
<keyword evidence="6" id="KW-0732">Signal</keyword>
<evidence type="ECO:0000256" key="6">
    <source>
        <dbReference type="SAM" id="SignalP"/>
    </source>
</evidence>
<dbReference type="FunFam" id="2.40.100.10:FF:000001">
    <property type="entry name" value="Peptidyl-prolyl cis-trans isomerase"/>
    <property type="match status" value="1"/>
</dbReference>
<dbReference type="PRINTS" id="PR00153">
    <property type="entry name" value="CSAPPISMRASE"/>
</dbReference>